<accession>A0A1M5CQZ8</accession>
<dbReference type="AlphaFoldDB" id="A0A1M5CQZ8"/>
<reference evidence="6 7" key="1">
    <citation type="submission" date="2016-11" db="EMBL/GenBank/DDBJ databases">
        <authorList>
            <person name="Jaros S."/>
            <person name="Januszkiewicz K."/>
            <person name="Wedrychowicz H."/>
        </authorList>
    </citation>
    <scope>NUCLEOTIDE SEQUENCE [LARGE SCALE GENOMIC DNA]</scope>
    <source>
        <strain evidence="6 7">DSM 25660</strain>
    </source>
</reference>
<dbReference type="SUPFAM" id="SSF52540">
    <property type="entry name" value="P-loop containing nucleoside triphosphate hydrolases"/>
    <property type="match status" value="1"/>
</dbReference>
<evidence type="ECO:0000313" key="7">
    <source>
        <dbReference type="Proteomes" id="UP000184147"/>
    </source>
</evidence>
<dbReference type="Gene3D" id="3.40.50.300">
    <property type="entry name" value="P-loop containing nucleotide triphosphate hydrolases"/>
    <property type="match status" value="1"/>
</dbReference>
<dbReference type="PANTHER" id="PTHR46743">
    <property type="entry name" value="TEICHOIC ACIDS EXPORT ATP-BINDING PROTEIN TAGH"/>
    <property type="match status" value="1"/>
</dbReference>
<sequence length="398" mass="44387">MGEVLIKAEGVSKKFAKDLKRSLYYGLVDMANGVMGKSKTRNLRKDEFWAVRDLNFEVRRGECLGLIGHNGAGKSTLLKMLNGLISPDEGTITMKGRIGALIELGAGFNTVLTGRENIYNNAAVIGFSREEIDANLKDIIAFSELEEFIDMPVKNYSSGMKVRLGFAIAAQLKPDILLIDEVLAVGDLGFVLKCFKKIDQLLPQTALIFVSHSMPMVARICNQIVLMDHGKTEYQGFDIPTGIGLYYNKFSTSENSVLFDDGSLEVTSFTLNVDENNTLKRGEDLVVVLNFTIKSSNVQLVPSVYLEFRDKEQRPIAGAIIKDKKVEIINNALRYTITIKNIPFSLGLYSIDLTVGNFETKEPILRINNFCSFQVESTTQMWVPIELDANFTIENYTV</sequence>
<evidence type="ECO:0000256" key="2">
    <source>
        <dbReference type="ARBA" id="ARBA00022448"/>
    </source>
</evidence>
<keyword evidence="3" id="KW-0547">Nucleotide-binding</keyword>
<dbReference type="RefSeq" id="WP_073364075.1">
    <property type="nucleotide sequence ID" value="NZ_FQVQ01000012.1"/>
</dbReference>
<evidence type="ECO:0000256" key="4">
    <source>
        <dbReference type="ARBA" id="ARBA00022840"/>
    </source>
</evidence>
<dbReference type="Pfam" id="PF00005">
    <property type="entry name" value="ABC_tran"/>
    <property type="match status" value="1"/>
</dbReference>
<gene>
    <name evidence="6" type="ORF">SAMN05444377_112104</name>
</gene>
<dbReference type="CDD" id="cd03220">
    <property type="entry name" value="ABC_KpsT_Wzt"/>
    <property type="match status" value="1"/>
</dbReference>
<dbReference type="PROSITE" id="PS50893">
    <property type="entry name" value="ABC_TRANSPORTER_2"/>
    <property type="match status" value="1"/>
</dbReference>
<evidence type="ECO:0000256" key="1">
    <source>
        <dbReference type="ARBA" id="ARBA00005417"/>
    </source>
</evidence>
<protein>
    <submittedName>
        <fullName evidence="6">Lipopolysaccharide transport system ATP-binding protein</fullName>
    </submittedName>
</protein>
<evidence type="ECO:0000313" key="6">
    <source>
        <dbReference type="EMBL" id="SHF57174.1"/>
    </source>
</evidence>
<dbReference type="InterPro" id="IPR027417">
    <property type="entry name" value="P-loop_NTPase"/>
</dbReference>
<dbReference type="GO" id="GO:0005524">
    <property type="term" value="F:ATP binding"/>
    <property type="evidence" value="ECO:0007669"/>
    <property type="project" value="UniProtKB-KW"/>
</dbReference>
<dbReference type="Proteomes" id="UP000184147">
    <property type="component" value="Unassembled WGS sequence"/>
</dbReference>
<dbReference type="PANTHER" id="PTHR46743:SF2">
    <property type="entry name" value="TEICHOIC ACIDS EXPORT ATP-BINDING PROTEIN TAGH"/>
    <property type="match status" value="1"/>
</dbReference>
<keyword evidence="2" id="KW-0813">Transport</keyword>
<dbReference type="InterPro" id="IPR015860">
    <property type="entry name" value="ABC_transpr_TagH-like"/>
</dbReference>
<dbReference type="InterPro" id="IPR003439">
    <property type="entry name" value="ABC_transporter-like_ATP-bd"/>
</dbReference>
<keyword evidence="4 6" id="KW-0067">ATP-binding</keyword>
<dbReference type="PROSITE" id="PS00211">
    <property type="entry name" value="ABC_TRANSPORTER_1"/>
    <property type="match status" value="1"/>
</dbReference>
<dbReference type="GO" id="GO:0140359">
    <property type="term" value="F:ABC-type transporter activity"/>
    <property type="evidence" value="ECO:0007669"/>
    <property type="project" value="InterPro"/>
</dbReference>
<keyword evidence="7" id="KW-1185">Reference proteome</keyword>
<feature type="domain" description="ABC transporter" evidence="5">
    <location>
        <begin position="34"/>
        <end position="254"/>
    </location>
</feature>
<evidence type="ECO:0000259" key="5">
    <source>
        <dbReference type="PROSITE" id="PS50893"/>
    </source>
</evidence>
<dbReference type="GO" id="GO:0016020">
    <property type="term" value="C:membrane"/>
    <property type="evidence" value="ECO:0007669"/>
    <property type="project" value="InterPro"/>
</dbReference>
<dbReference type="EMBL" id="FQVQ01000012">
    <property type="protein sequence ID" value="SHF57174.1"/>
    <property type="molecule type" value="Genomic_DNA"/>
</dbReference>
<comment type="similarity">
    <text evidence="1">Belongs to the ABC transporter superfamily.</text>
</comment>
<dbReference type="SMART" id="SM00382">
    <property type="entry name" value="AAA"/>
    <property type="match status" value="1"/>
</dbReference>
<name>A0A1M5CQZ8_9FLAO</name>
<dbReference type="GO" id="GO:0016887">
    <property type="term" value="F:ATP hydrolysis activity"/>
    <property type="evidence" value="ECO:0007669"/>
    <property type="project" value="InterPro"/>
</dbReference>
<dbReference type="STRING" id="1124188.SAMN05444377_112104"/>
<evidence type="ECO:0000256" key="3">
    <source>
        <dbReference type="ARBA" id="ARBA00022741"/>
    </source>
</evidence>
<proteinExistence type="inferred from homology"/>
<dbReference type="InterPro" id="IPR003593">
    <property type="entry name" value="AAA+_ATPase"/>
</dbReference>
<dbReference type="InterPro" id="IPR050683">
    <property type="entry name" value="Bact_Polysacc_Export_ATP-bd"/>
</dbReference>
<organism evidence="6 7">
    <name type="scientific">Flavobacterium fontis</name>
    <dbReference type="NCBI Taxonomy" id="1124188"/>
    <lineage>
        <taxon>Bacteria</taxon>
        <taxon>Pseudomonadati</taxon>
        <taxon>Bacteroidota</taxon>
        <taxon>Flavobacteriia</taxon>
        <taxon>Flavobacteriales</taxon>
        <taxon>Flavobacteriaceae</taxon>
        <taxon>Flavobacterium</taxon>
    </lineage>
</organism>
<dbReference type="InterPro" id="IPR017871">
    <property type="entry name" value="ABC_transporter-like_CS"/>
</dbReference>